<dbReference type="GO" id="GO:0016567">
    <property type="term" value="P:protein ubiquitination"/>
    <property type="evidence" value="ECO:0007669"/>
    <property type="project" value="TreeGrafter"/>
</dbReference>
<keyword evidence="1" id="KW-0132">Cell division</keyword>
<sequence>MVDDNGAPAAPPARLEELRALVDDALRGDCAATAVWYADKLATLSRGAVEDELRLARAYAAGGDPARAARLLEARLGAGPGAPPRPLVAQFRRGDRSSTAAPELRARLLAARCLARCGRHRECCETLEPALRDVAAADDGALPRAGGGPPAAAAAPAGVDLAAAACACVGAAYEALENRPRSVAWLVRALRLDAGCAEALDFVVDRRLLSADEEAWLRDETAAALEGSDRAWVAAVYGARLGCRDADPAGDAARFEALERVHGLGDNQEVLRARAERCYTAHDYRGAYEVARRVRERDPYDFGCAPVYLASLVELGAKHELFSTAHELAKAYPQKACSWFAVGCYYLLVKKNDQAQRHFHKACKLAPRFAPAWIGFGNAFAAQDESEQAMAAYRTASRLFQGSHVPLAYIGMEYLRTNNLPLAKHFLRGAKKLCASDPLVANELGVVEMRQGLLDDACRTFQEVLRLLERLPERAPLRRACAASVFNLAQCYRKRRRFEDAARAFGVALSLEPGDAAARGALGVALHALGGAHVHRAVECYHVALAMRPDDTFCSEMLSRALRDVASVDFDDAALLAEHRLAAARIDDDDDAAMA</sequence>
<evidence type="ECO:0000256" key="1">
    <source>
        <dbReference type="ARBA" id="ARBA00022618"/>
    </source>
</evidence>
<dbReference type="PROSITE" id="PS50005">
    <property type="entry name" value="TPR"/>
    <property type="match status" value="2"/>
</dbReference>
<dbReference type="Proteomes" id="UP000789595">
    <property type="component" value="Unassembled WGS sequence"/>
</dbReference>
<keyword evidence="4" id="KW-0833">Ubl conjugation pathway</keyword>
<evidence type="ECO:0008006" key="10">
    <source>
        <dbReference type="Google" id="ProtNLM"/>
    </source>
</evidence>
<keyword evidence="3" id="KW-0498">Mitosis</keyword>
<keyword evidence="2" id="KW-0677">Repeat</keyword>
<protein>
    <recommendedName>
        <fullName evidence="10">Anaphase-promoting complex subunit 6</fullName>
    </recommendedName>
</protein>
<evidence type="ECO:0000256" key="2">
    <source>
        <dbReference type="ARBA" id="ARBA00022737"/>
    </source>
</evidence>
<keyword evidence="9" id="KW-1185">Reference proteome</keyword>
<dbReference type="SMART" id="SM00028">
    <property type="entry name" value="TPR"/>
    <property type="match status" value="6"/>
</dbReference>
<accession>A0A8J2SGE9</accession>
<keyword evidence="6" id="KW-0131">Cell cycle</keyword>
<dbReference type="GO" id="GO:0031145">
    <property type="term" value="P:anaphase-promoting complex-dependent catabolic process"/>
    <property type="evidence" value="ECO:0007669"/>
    <property type="project" value="TreeGrafter"/>
</dbReference>
<evidence type="ECO:0000256" key="3">
    <source>
        <dbReference type="ARBA" id="ARBA00022776"/>
    </source>
</evidence>
<reference evidence="8" key="1">
    <citation type="submission" date="2021-11" db="EMBL/GenBank/DDBJ databases">
        <authorList>
            <consortium name="Genoscope - CEA"/>
            <person name="William W."/>
        </authorList>
    </citation>
    <scope>NUCLEOTIDE SEQUENCE</scope>
</reference>
<name>A0A8J2SGE9_9STRA</name>
<evidence type="ECO:0000256" key="5">
    <source>
        <dbReference type="ARBA" id="ARBA00022803"/>
    </source>
</evidence>
<dbReference type="PANTHER" id="PTHR12558:SF9">
    <property type="entry name" value="CELL DIVISION CYCLE PROTEIN 16 HOMOLOG"/>
    <property type="match status" value="1"/>
</dbReference>
<keyword evidence="5 7" id="KW-0802">TPR repeat</keyword>
<evidence type="ECO:0000256" key="6">
    <source>
        <dbReference type="ARBA" id="ARBA00023306"/>
    </source>
</evidence>
<dbReference type="GO" id="GO:0051301">
    <property type="term" value="P:cell division"/>
    <property type="evidence" value="ECO:0007669"/>
    <property type="project" value="UniProtKB-KW"/>
</dbReference>
<dbReference type="InterPro" id="IPR019734">
    <property type="entry name" value="TPR_rpt"/>
</dbReference>
<evidence type="ECO:0000313" key="9">
    <source>
        <dbReference type="Proteomes" id="UP000789595"/>
    </source>
</evidence>
<gene>
    <name evidence="8" type="ORF">PECAL_2P02110</name>
</gene>
<proteinExistence type="predicted"/>
<evidence type="ECO:0000256" key="7">
    <source>
        <dbReference type="PROSITE-ProRule" id="PRU00339"/>
    </source>
</evidence>
<dbReference type="InterPro" id="IPR011990">
    <property type="entry name" value="TPR-like_helical_dom_sf"/>
</dbReference>
<dbReference type="Pfam" id="PF13424">
    <property type="entry name" value="TPR_12"/>
    <property type="match status" value="1"/>
</dbReference>
<organism evidence="8 9">
    <name type="scientific">Pelagomonas calceolata</name>
    <dbReference type="NCBI Taxonomy" id="35677"/>
    <lineage>
        <taxon>Eukaryota</taxon>
        <taxon>Sar</taxon>
        <taxon>Stramenopiles</taxon>
        <taxon>Ochrophyta</taxon>
        <taxon>Pelagophyceae</taxon>
        <taxon>Pelagomonadales</taxon>
        <taxon>Pelagomonadaceae</taxon>
        <taxon>Pelagomonas</taxon>
    </lineage>
</organism>
<comment type="caution">
    <text evidence="8">The sequence shown here is derived from an EMBL/GenBank/DDBJ whole genome shotgun (WGS) entry which is preliminary data.</text>
</comment>
<evidence type="ECO:0000313" key="8">
    <source>
        <dbReference type="EMBL" id="CAH0367199.1"/>
    </source>
</evidence>
<evidence type="ECO:0000256" key="4">
    <source>
        <dbReference type="ARBA" id="ARBA00022786"/>
    </source>
</evidence>
<dbReference type="SUPFAM" id="SSF48452">
    <property type="entry name" value="TPR-like"/>
    <property type="match status" value="2"/>
</dbReference>
<dbReference type="GO" id="GO:0005680">
    <property type="term" value="C:anaphase-promoting complex"/>
    <property type="evidence" value="ECO:0007669"/>
    <property type="project" value="TreeGrafter"/>
</dbReference>
<feature type="repeat" description="TPR" evidence="7">
    <location>
        <begin position="336"/>
        <end position="369"/>
    </location>
</feature>
<dbReference type="OrthoDB" id="10006270at2759"/>
<dbReference type="GO" id="GO:0045842">
    <property type="term" value="P:positive regulation of mitotic metaphase/anaphase transition"/>
    <property type="evidence" value="ECO:0007669"/>
    <property type="project" value="TreeGrafter"/>
</dbReference>
<dbReference type="PANTHER" id="PTHR12558">
    <property type="entry name" value="CELL DIVISION CYCLE 16,23,27"/>
    <property type="match status" value="1"/>
</dbReference>
<dbReference type="Gene3D" id="1.25.40.10">
    <property type="entry name" value="Tetratricopeptide repeat domain"/>
    <property type="match status" value="1"/>
</dbReference>
<dbReference type="EMBL" id="CAKKNE010000002">
    <property type="protein sequence ID" value="CAH0367199.1"/>
    <property type="molecule type" value="Genomic_DNA"/>
</dbReference>
<feature type="repeat" description="TPR" evidence="7">
    <location>
        <begin position="482"/>
        <end position="515"/>
    </location>
</feature>
<dbReference type="AlphaFoldDB" id="A0A8J2SGE9"/>
<dbReference type="GO" id="GO:0005737">
    <property type="term" value="C:cytoplasm"/>
    <property type="evidence" value="ECO:0007669"/>
    <property type="project" value="TreeGrafter"/>
</dbReference>